<dbReference type="InterPro" id="IPR027542">
    <property type="entry name" value="ATPase_ArsA/GET3_euk"/>
</dbReference>
<dbReference type="GO" id="GO:0043529">
    <property type="term" value="C:GET complex"/>
    <property type="evidence" value="ECO:0007669"/>
    <property type="project" value="TreeGrafter"/>
</dbReference>
<dbReference type="CDD" id="cd02035">
    <property type="entry name" value="ArsA"/>
    <property type="match status" value="1"/>
</dbReference>
<comment type="subunit">
    <text evidence="8">Homodimer.</text>
</comment>
<reference evidence="10 11" key="1">
    <citation type="submission" date="2024-03" db="EMBL/GenBank/DDBJ databases">
        <title>Complete genome sequence of the green alga Chloropicon roscoffensis RCC1871.</title>
        <authorList>
            <person name="Lemieux C."/>
            <person name="Pombert J.-F."/>
            <person name="Otis C."/>
            <person name="Turmel M."/>
        </authorList>
    </citation>
    <scope>NUCLEOTIDE SEQUENCE [LARGE SCALE GENOMIC DNA]</scope>
    <source>
        <strain evidence="10 11">RCC1871</strain>
    </source>
</reference>
<accession>A0AAX4PJU2</accession>
<evidence type="ECO:0000256" key="7">
    <source>
        <dbReference type="ARBA" id="ARBA00022840"/>
    </source>
</evidence>
<evidence type="ECO:0000313" key="10">
    <source>
        <dbReference type="EMBL" id="WZN66667.1"/>
    </source>
</evidence>
<protein>
    <submittedName>
        <fullName evidence="10">Anion-transporting ATPase GET3</fullName>
    </submittedName>
</protein>
<sequence length="336" mass="36727">MGDSDTESFASFEEPLDPTLQNVLDQNGLKWIFVGGKGGVGKTTTSCCLSILLSKVREKVLLISTDPAHNLSDAFQQKFSGEPQQVNGFENLFAMEVDASAKSVGGGAPGGGEPGLGEGLDFLNDMASSIPGIDEAMSFGEVMKEVEQMDYSVVVFDTAPTGHTLRLLSLPQVFDKALEKFAGANGLFGSLLGPLSMLGGGGPGGEDGFFSKIEDLRRMVHRVKEQFSDPELTTFVCVCIPEFLSLYETERLIQDLAEYDIDSHNIVVNQVLSSEGCCHETCLLHARVKMQQKYISQYEDLYEDFHLVKTPLLAEEVRGIDKLRSFSENLTKPYEP</sequence>
<feature type="binding site" evidence="8">
    <location>
        <begin position="37"/>
        <end position="44"/>
    </location>
    <ligand>
        <name>ATP</name>
        <dbReference type="ChEBI" id="CHEBI:30616"/>
    </ligand>
</feature>
<keyword evidence="11" id="KW-1185">Reference proteome</keyword>
<dbReference type="Pfam" id="PF02374">
    <property type="entry name" value="ArsA_ATPase"/>
    <property type="match status" value="1"/>
</dbReference>
<keyword evidence="3 8" id="KW-0963">Cytoplasm</keyword>
<evidence type="ECO:0000259" key="9">
    <source>
        <dbReference type="Pfam" id="PF02374"/>
    </source>
</evidence>
<dbReference type="Gene3D" id="3.40.50.300">
    <property type="entry name" value="P-loop containing nucleotide triphosphate hydrolases"/>
    <property type="match status" value="1"/>
</dbReference>
<gene>
    <name evidence="10" type="ORF">HKI87_16g82360</name>
</gene>
<proteinExistence type="inferred from homology"/>
<feature type="binding site" evidence="8">
    <location>
        <position position="242"/>
    </location>
    <ligand>
        <name>ATP</name>
        <dbReference type="ChEBI" id="CHEBI:30616"/>
    </ligand>
</feature>
<evidence type="ECO:0000256" key="8">
    <source>
        <dbReference type="HAMAP-Rule" id="MF_03112"/>
    </source>
</evidence>
<keyword evidence="4 8" id="KW-0547">Nucleotide-binding</keyword>
<evidence type="ECO:0000256" key="1">
    <source>
        <dbReference type="ARBA" id="ARBA00011040"/>
    </source>
</evidence>
<dbReference type="GO" id="GO:0005524">
    <property type="term" value="F:ATP binding"/>
    <property type="evidence" value="ECO:0007669"/>
    <property type="project" value="UniProtKB-UniRule"/>
</dbReference>
<name>A0AAX4PJU2_9CHLO</name>
<dbReference type="PANTHER" id="PTHR10803">
    <property type="entry name" value="ARSENICAL PUMP-DRIVING ATPASE ARSENITE-TRANSLOCATING ATPASE"/>
    <property type="match status" value="1"/>
</dbReference>
<evidence type="ECO:0000256" key="2">
    <source>
        <dbReference type="ARBA" id="ARBA00022448"/>
    </source>
</evidence>
<dbReference type="FunFam" id="3.40.50.300:FF:000235">
    <property type="entry name" value="ATPase ASNA1"/>
    <property type="match status" value="1"/>
</dbReference>
<evidence type="ECO:0000313" key="11">
    <source>
        <dbReference type="Proteomes" id="UP001472866"/>
    </source>
</evidence>
<dbReference type="GO" id="GO:0016887">
    <property type="term" value="F:ATP hydrolysis activity"/>
    <property type="evidence" value="ECO:0007669"/>
    <property type="project" value="InterPro"/>
</dbReference>
<dbReference type="AlphaFoldDB" id="A0AAX4PJU2"/>
<comment type="caution">
    <text evidence="8">Lacks conserved residue(s) required for the propagation of feature annotation.</text>
</comment>
<dbReference type="InterPro" id="IPR016300">
    <property type="entry name" value="ATPase_ArsA/GET3"/>
</dbReference>
<organism evidence="10 11">
    <name type="scientific">Chloropicon roscoffensis</name>
    <dbReference type="NCBI Taxonomy" id="1461544"/>
    <lineage>
        <taxon>Eukaryota</taxon>
        <taxon>Viridiplantae</taxon>
        <taxon>Chlorophyta</taxon>
        <taxon>Chloropicophyceae</taxon>
        <taxon>Chloropicales</taxon>
        <taxon>Chloropicaceae</taxon>
        <taxon>Chloropicon</taxon>
    </lineage>
</organism>
<dbReference type="HAMAP" id="MF_03112">
    <property type="entry name" value="Asna1_Get3"/>
    <property type="match status" value="1"/>
</dbReference>
<keyword evidence="5 8" id="KW-0378">Hydrolase</keyword>
<dbReference type="NCBIfam" id="TIGR00345">
    <property type="entry name" value="GET3_arsA_TRC40"/>
    <property type="match status" value="1"/>
</dbReference>
<dbReference type="Proteomes" id="UP001472866">
    <property type="component" value="Chromosome 16"/>
</dbReference>
<comment type="function">
    <text evidence="8">ATPase required for the post-translational delivery of tail-anchored (TA) proteins to the endoplasmic reticulum. Recognizes and selectively binds the transmembrane domain of TA proteins in the cytosol. This complex then targets to the endoplasmic reticulum by membrane-bound receptors, where the tail-anchored protein is released for insertion. This process is regulated by ATP binding and hydrolysis. ATP binding drives the homodimer towards the closed dimer state, facilitating recognition of newly synthesized TA membrane proteins. ATP hydrolysis is required for insertion. Subsequently, the homodimer reverts towards the open dimer state, lowering its affinity for the membrane-bound receptor, and returning it to the cytosol to initiate a new round of targeting.</text>
</comment>
<keyword evidence="6 8" id="KW-0256">Endoplasmic reticulum</keyword>
<dbReference type="PANTHER" id="PTHR10803:SF3">
    <property type="entry name" value="ATPASE GET3"/>
    <property type="match status" value="1"/>
</dbReference>
<comment type="subcellular location">
    <subcellularLocation>
        <location evidence="8">Cytoplasm</location>
    </subcellularLocation>
    <subcellularLocation>
        <location evidence="8">Endoplasmic reticulum</location>
    </subcellularLocation>
</comment>
<keyword evidence="2 8" id="KW-0813">Transport</keyword>
<dbReference type="GO" id="GO:0071816">
    <property type="term" value="P:tail-anchored membrane protein insertion into ER membrane"/>
    <property type="evidence" value="ECO:0007669"/>
    <property type="project" value="TreeGrafter"/>
</dbReference>
<feature type="binding site" evidence="8">
    <location>
        <position position="269"/>
    </location>
    <ligand>
        <name>ATP</name>
        <dbReference type="ChEBI" id="CHEBI:30616"/>
    </ligand>
</feature>
<feature type="domain" description="ArsA/GET3 Anion-transporting ATPase-like" evidence="9">
    <location>
        <begin position="30"/>
        <end position="331"/>
    </location>
</feature>
<dbReference type="EMBL" id="CP151516">
    <property type="protein sequence ID" value="WZN66667.1"/>
    <property type="molecule type" value="Genomic_DNA"/>
</dbReference>
<feature type="active site" evidence="8">
    <location>
        <position position="66"/>
    </location>
</feature>
<evidence type="ECO:0000256" key="3">
    <source>
        <dbReference type="ARBA" id="ARBA00022490"/>
    </source>
</evidence>
<evidence type="ECO:0000256" key="4">
    <source>
        <dbReference type="ARBA" id="ARBA00022741"/>
    </source>
</evidence>
<dbReference type="InterPro" id="IPR027417">
    <property type="entry name" value="P-loop_NTPase"/>
</dbReference>
<keyword evidence="7 8" id="KW-0067">ATP-binding</keyword>
<dbReference type="InterPro" id="IPR025723">
    <property type="entry name" value="ArsA/GET3_ATPase-like"/>
</dbReference>
<comment type="similarity">
    <text evidence="1 8">Belongs to the arsA ATPase family.</text>
</comment>
<dbReference type="SUPFAM" id="SSF52540">
    <property type="entry name" value="P-loop containing nucleoside triphosphate hydrolases"/>
    <property type="match status" value="1"/>
</dbReference>
<evidence type="ECO:0000256" key="6">
    <source>
        <dbReference type="ARBA" id="ARBA00022824"/>
    </source>
</evidence>
<evidence type="ECO:0000256" key="5">
    <source>
        <dbReference type="ARBA" id="ARBA00022801"/>
    </source>
</evidence>